<feature type="compositionally biased region" description="Basic and acidic residues" evidence="1">
    <location>
        <begin position="1"/>
        <end position="29"/>
    </location>
</feature>
<dbReference type="OrthoDB" id="7585601at2"/>
<proteinExistence type="predicted"/>
<dbReference type="Proteomes" id="UP000292347">
    <property type="component" value="Unassembled WGS sequence"/>
</dbReference>
<reference evidence="2 3" key="1">
    <citation type="submission" date="2019-01" db="EMBL/GenBank/DDBJ databases">
        <title>Sphingomonas mucosissima sp. nov. and Sphingomonas desiccabilis sp. nov., from biological soil crusts in the Colorado Plateau, USA.</title>
        <authorList>
            <person name="Zhu D."/>
        </authorList>
    </citation>
    <scope>NUCLEOTIDE SEQUENCE [LARGE SCALE GENOMIC DNA]</scope>
    <source>
        <strain evidence="2 3">CP1D</strain>
    </source>
</reference>
<organism evidence="2 3">
    <name type="scientific">Sphingomonas desiccabilis</name>
    <dbReference type="NCBI Taxonomy" id="429134"/>
    <lineage>
        <taxon>Bacteria</taxon>
        <taxon>Pseudomonadati</taxon>
        <taxon>Pseudomonadota</taxon>
        <taxon>Alphaproteobacteria</taxon>
        <taxon>Sphingomonadales</taxon>
        <taxon>Sphingomonadaceae</taxon>
        <taxon>Sphingomonas</taxon>
    </lineage>
</organism>
<feature type="compositionally biased region" description="Gly residues" evidence="1">
    <location>
        <begin position="89"/>
        <end position="100"/>
    </location>
</feature>
<evidence type="ECO:0000313" key="3">
    <source>
        <dbReference type="Proteomes" id="UP000292347"/>
    </source>
</evidence>
<dbReference type="AlphaFoldDB" id="A0A4Q2IXP5"/>
<comment type="caution">
    <text evidence="2">The sequence shown here is derived from an EMBL/GenBank/DDBJ whole genome shotgun (WGS) entry which is preliminary data.</text>
</comment>
<sequence length="129" mass="13427">MNDTGPFDRDHPQVDPQRTEPKNAFDRSDGTSGQEYTPERALEEYGDSSVAPVHESGLPRGGAEAAEGQDLPPDNGSRAWINQKTGEVHGSGAGAGGGNPGEDYDSDRQGGSGYPLTGSEQDGKGQAPD</sequence>
<keyword evidence="3" id="KW-1185">Reference proteome</keyword>
<protein>
    <submittedName>
        <fullName evidence="2">Uncharacterized protein</fullName>
    </submittedName>
</protein>
<name>A0A4Q2IXP5_9SPHN</name>
<dbReference type="EMBL" id="SDPT01000001">
    <property type="protein sequence ID" value="RXZ35425.1"/>
    <property type="molecule type" value="Genomic_DNA"/>
</dbReference>
<evidence type="ECO:0000256" key="1">
    <source>
        <dbReference type="SAM" id="MobiDB-lite"/>
    </source>
</evidence>
<feature type="region of interest" description="Disordered" evidence="1">
    <location>
        <begin position="1"/>
        <end position="129"/>
    </location>
</feature>
<evidence type="ECO:0000313" key="2">
    <source>
        <dbReference type="EMBL" id="RXZ35425.1"/>
    </source>
</evidence>
<dbReference type="RefSeq" id="WP_129341193.1">
    <property type="nucleotide sequence ID" value="NZ_JACIDD010000001.1"/>
</dbReference>
<accession>A0A4Q2IXP5</accession>
<gene>
    <name evidence="2" type="ORF">EO081_07355</name>
</gene>